<feature type="compositionally biased region" description="Basic residues" evidence="1">
    <location>
        <begin position="363"/>
        <end position="374"/>
    </location>
</feature>
<keyword evidence="3" id="KW-1185">Reference proteome</keyword>
<evidence type="ECO:0000313" key="3">
    <source>
        <dbReference type="Proteomes" id="UP001374893"/>
    </source>
</evidence>
<accession>A0ABN6H8G9</accession>
<feature type="compositionally biased region" description="Basic residues" evidence="1">
    <location>
        <begin position="388"/>
        <end position="403"/>
    </location>
</feature>
<protein>
    <submittedName>
        <fullName evidence="2">Uncharacterized protein</fullName>
    </submittedName>
</protein>
<feature type="region of interest" description="Disordered" evidence="1">
    <location>
        <begin position="336"/>
        <end position="403"/>
    </location>
</feature>
<gene>
    <name evidence="2" type="ORF">HAHE_37120</name>
</gene>
<evidence type="ECO:0000256" key="1">
    <source>
        <dbReference type="SAM" id="MobiDB-lite"/>
    </source>
</evidence>
<reference evidence="2 3" key="1">
    <citation type="submission" date="2021-06" db="EMBL/GenBank/DDBJ databases">
        <title>Complete genome of Haloferula helveola possessing various polysaccharide degrading enzymes.</title>
        <authorList>
            <person name="Takami H."/>
            <person name="Huang C."/>
            <person name="Hamasaki K."/>
        </authorList>
    </citation>
    <scope>NUCLEOTIDE SEQUENCE [LARGE SCALE GENOMIC DNA]</scope>
    <source>
        <strain evidence="2 3">CN-1</strain>
    </source>
</reference>
<evidence type="ECO:0000313" key="2">
    <source>
        <dbReference type="EMBL" id="BCX49804.1"/>
    </source>
</evidence>
<dbReference type="Proteomes" id="UP001374893">
    <property type="component" value="Chromosome"/>
</dbReference>
<dbReference type="EMBL" id="AP024702">
    <property type="protein sequence ID" value="BCX49804.1"/>
    <property type="molecule type" value="Genomic_DNA"/>
</dbReference>
<proteinExistence type="predicted"/>
<organism evidence="2 3">
    <name type="scientific">Haloferula helveola</name>
    <dbReference type="NCBI Taxonomy" id="490095"/>
    <lineage>
        <taxon>Bacteria</taxon>
        <taxon>Pseudomonadati</taxon>
        <taxon>Verrucomicrobiota</taxon>
        <taxon>Verrucomicrobiia</taxon>
        <taxon>Verrucomicrobiales</taxon>
        <taxon>Verrucomicrobiaceae</taxon>
        <taxon>Haloferula</taxon>
    </lineage>
</organism>
<sequence>MRVTVIPNIESVHLIVKEIHHRARVYSLFDLAQLFLGSRERYRLEVKVDPKRPALFHGKKDDCLFLTKEEAAAYFFQSDGFADFYESEEIETEPPSGNFQVVARCGISGEWLGPPNFHSYQANLRRLHRERFSNMPFDRYAAKVRTERGEEAVNEWLETMKKRVRWRPVGGDDDAWTFDRAEIERDFITRGFSEAFEEVHQTELPGDVSARAVSEGVLAAIRIAGSHARRHPAMIIPTICRMLESDHLAIFKKQGKLFCGPARPHPLVNFDELSERPAAIVRWLDANPDSKLEQLWKAVLPEGVEEPPKEWLVDLFWLLTQGHVLLFSDSTLVLPKKRAGGEGQPSKKAKKKKAKPAAEKPPAAKKKGGRKARDRKASVPPHAATVRKITRMKSGGLKKLRGKERLWGRRLARRERIDSLGDED</sequence>
<name>A0ABN6H8G9_9BACT</name>